<dbReference type="SUPFAM" id="SSF53335">
    <property type="entry name" value="S-adenosyl-L-methionine-dependent methyltransferases"/>
    <property type="match status" value="1"/>
</dbReference>
<keyword evidence="6" id="KW-1185">Reference proteome</keyword>
<proteinExistence type="predicted"/>
<keyword evidence="3" id="KW-0949">S-adenosyl-L-methionine</keyword>
<comment type="caution">
    <text evidence="5">The sequence shown here is derived from an EMBL/GenBank/DDBJ whole genome shotgun (WGS) entry which is preliminary data.</text>
</comment>
<accession>A0ABD3N1X0</accession>
<dbReference type="Gene3D" id="3.90.120.10">
    <property type="entry name" value="DNA Methylase, subunit A, domain 2"/>
    <property type="match status" value="1"/>
</dbReference>
<feature type="compositionally biased region" description="Basic residues" evidence="4">
    <location>
        <begin position="121"/>
        <end position="130"/>
    </location>
</feature>
<dbReference type="InterPro" id="IPR050750">
    <property type="entry name" value="C5-MTase"/>
</dbReference>
<name>A0ABD3N1X0_9STRA</name>
<feature type="region of interest" description="Disordered" evidence="4">
    <location>
        <begin position="336"/>
        <end position="368"/>
    </location>
</feature>
<evidence type="ECO:0000256" key="1">
    <source>
        <dbReference type="ARBA" id="ARBA00022603"/>
    </source>
</evidence>
<dbReference type="EMBL" id="JALLBG020000058">
    <property type="protein sequence ID" value="KAL3769061.1"/>
    <property type="molecule type" value="Genomic_DNA"/>
</dbReference>
<gene>
    <name evidence="5" type="ORF">ACHAWU_008753</name>
</gene>
<feature type="region of interest" description="Disordered" evidence="4">
    <location>
        <begin position="221"/>
        <end position="272"/>
    </location>
</feature>
<dbReference type="GO" id="GO:0032259">
    <property type="term" value="P:methylation"/>
    <property type="evidence" value="ECO:0007669"/>
    <property type="project" value="UniProtKB-KW"/>
</dbReference>
<feature type="compositionally biased region" description="Low complexity" evidence="4">
    <location>
        <begin position="95"/>
        <end position="120"/>
    </location>
</feature>
<organism evidence="5 6">
    <name type="scientific">Discostella pseudostelligera</name>
    <dbReference type="NCBI Taxonomy" id="259834"/>
    <lineage>
        <taxon>Eukaryota</taxon>
        <taxon>Sar</taxon>
        <taxon>Stramenopiles</taxon>
        <taxon>Ochrophyta</taxon>
        <taxon>Bacillariophyta</taxon>
        <taxon>Coscinodiscophyceae</taxon>
        <taxon>Thalassiosirophycidae</taxon>
        <taxon>Stephanodiscales</taxon>
        <taxon>Stephanodiscaceae</taxon>
        <taxon>Discostella</taxon>
    </lineage>
</organism>
<protein>
    <submittedName>
        <fullName evidence="5">Uncharacterized protein</fullName>
    </submittedName>
</protein>
<dbReference type="InterPro" id="IPR029063">
    <property type="entry name" value="SAM-dependent_MTases_sf"/>
</dbReference>
<dbReference type="Gene3D" id="3.40.50.150">
    <property type="entry name" value="Vaccinia Virus protein VP39"/>
    <property type="match status" value="1"/>
</dbReference>
<dbReference type="Pfam" id="PF00145">
    <property type="entry name" value="DNA_methylase"/>
    <property type="match status" value="1"/>
</dbReference>
<dbReference type="InterPro" id="IPR001525">
    <property type="entry name" value="C5_MeTfrase"/>
</dbReference>
<evidence type="ECO:0000313" key="6">
    <source>
        <dbReference type="Proteomes" id="UP001530293"/>
    </source>
</evidence>
<dbReference type="AlphaFoldDB" id="A0ABD3N1X0"/>
<feature type="compositionally biased region" description="Polar residues" evidence="4">
    <location>
        <begin position="338"/>
        <end position="353"/>
    </location>
</feature>
<feature type="compositionally biased region" description="Basic and acidic residues" evidence="4">
    <location>
        <begin position="221"/>
        <end position="255"/>
    </location>
</feature>
<evidence type="ECO:0000256" key="2">
    <source>
        <dbReference type="ARBA" id="ARBA00022679"/>
    </source>
</evidence>
<evidence type="ECO:0000256" key="4">
    <source>
        <dbReference type="SAM" id="MobiDB-lite"/>
    </source>
</evidence>
<evidence type="ECO:0000313" key="5">
    <source>
        <dbReference type="EMBL" id="KAL3769061.1"/>
    </source>
</evidence>
<keyword evidence="2" id="KW-0808">Transferase</keyword>
<dbReference type="PANTHER" id="PTHR46098">
    <property type="entry name" value="TRNA (CYTOSINE(38)-C(5))-METHYLTRANSFERASE"/>
    <property type="match status" value="1"/>
</dbReference>
<dbReference type="Proteomes" id="UP001530293">
    <property type="component" value="Unassembled WGS sequence"/>
</dbReference>
<dbReference type="PANTHER" id="PTHR46098:SF1">
    <property type="entry name" value="TRNA (CYTOSINE(38)-C(5))-METHYLTRANSFERASE"/>
    <property type="match status" value="1"/>
</dbReference>
<reference evidence="5 6" key="1">
    <citation type="submission" date="2024-10" db="EMBL/GenBank/DDBJ databases">
        <title>Updated reference genomes for cyclostephanoid diatoms.</title>
        <authorList>
            <person name="Roberts W.R."/>
            <person name="Alverson A.J."/>
        </authorList>
    </citation>
    <scope>NUCLEOTIDE SEQUENCE [LARGE SCALE GENOMIC DNA]</scope>
    <source>
        <strain evidence="5 6">AJA232-27</strain>
    </source>
</reference>
<sequence>MRVTLTYLEFYSGIGGWGYAVEHAGRSIVKDVVSSSPSTTHPSLVSSKAVTTEGETLNLADNFHLQPRLLAAYDHSDLANSVFYHNHRINTNDGSCADASSSSASHSSSLSSSNSDNSITSRKKKKTKRIHSNDGQCYNRPRQTPIERLTVEELQCHSADIWCMSPPCQPHTRQHSNQHKESEDTRSKSFLHLCKLLCDMEENTLPKLILLENVVGFEKEQTSCNDDGSRSRSNTEDCQRDASLEQNGSDERRYPLNEAPRPSSGDKECNDGAIGSFQSFRRALSRRNYHVGHFHLDPTHVGIPNNRPRHYTVAFRRWQQNRPDLDGIEVEANAAIGETSTNSSPSTGLQRMQSDGGPTHQPSLFHDNNGRRRYEHLFSQEQLDKPPIIHDENALHEEKRLPPLASLSSFLDDDLPPHIDGSLPLPIMVAPELSDKHKSLQIPEKVHSSSSAWCFDIATPNNNCITSCFTHSYGKFVRGTGSILYTGPPLLLEGKYIISDSADSSANHRFQLKSPEERVYDATWSNDLDWDNHLRYFSGTEIARLMGFPVAETPHTAGCMEVVRAESVAKTGAGAASTVGSVKSSFRKFSFPPECTMKQQWKLLGNSLNVRVAAIVAEIGIQCVLNDLHTETMQKQPN</sequence>
<dbReference type="GO" id="GO:0008168">
    <property type="term" value="F:methyltransferase activity"/>
    <property type="evidence" value="ECO:0007669"/>
    <property type="project" value="UniProtKB-KW"/>
</dbReference>
<feature type="region of interest" description="Disordered" evidence="4">
    <location>
        <begin position="95"/>
        <end position="144"/>
    </location>
</feature>
<evidence type="ECO:0000256" key="3">
    <source>
        <dbReference type="ARBA" id="ARBA00022691"/>
    </source>
</evidence>
<keyword evidence="1" id="KW-0489">Methyltransferase</keyword>